<dbReference type="PANTHER" id="PTHR34299">
    <property type="entry name" value="DIACYLGLYCEROL KINASE"/>
    <property type="match status" value="1"/>
</dbReference>
<dbReference type="EMBL" id="BMEV01000046">
    <property type="protein sequence ID" value="GFZ81908.1"/>
    <property type="molecule type" value="Genomic_DNA"/>
</dbReference>
<name>A0A8J2TQ86_9BACI</name>
<evidence type="ECO:0000256" key="15">
    <source>
        <dbReference type="PIRSR" id="PIRSR600829-1"/>
    </source>
</evidence>
<dbReference type="GO" id="GO:0005524">
    <property type="term" value="F:ATP binding"/>
    <property type="evidence" value="ECO:0007669"/>
    <property type="project" value="UniProtKB-KW"/>
</dbReference>
<keyword evidence="14" id="KW-1208">Phospholipid metabolism</keyword>
<dbReference type="PANTHER" id="PTHR34299:SF1">
    <property type="entry name" value="DIACYLGLYCEROL KINASE"/>
    <property type="match status" value="1"/>
</dbReference>
<evidence type="ECO:0000256" key="10">
    <source>
        <dbReference type="ARBA" id="ARBA00022989"/>
    </source>
</evidence>
<keyword evidence="6 19" id="KW-0812">Transmembrane</keyword>
<dbReference type="GO" id="GO:0008654">
    <property type="term" value="P:phospholipid biosynthetic process"/>
    <property type="evidence" value="ECO:0007669"/>
    <property type="project" value="UniProtKB-KW"/>
</dbReference>
<evidence type="ECO:0000256" key="19">
    <source>
        <dbReference type="SAM" id="Phobius"/>
    </source>
</evidence>
<keyword evidence="13" id="KW-0594">Phospholipid biosynthesis</keyword>
<evidence type="ECO:0000313" key="21">
    <source>
        <dbReference type="Proteomes" id="UP000602050"/>
    </source>
</evidence>
<dbReference type="GO" id="GO:0046872">
    <property type="term" value="F:metal ion binding"/>
    <property type="evidence" value="ECO:0007669"/>
    <property type="project" value="UniProtKB-KW"/>
</dbReference>
<dbReference type="GO" id="GO:0016301">
    <property type="term" value="F:kinase activity"/>
    <property type="evidence" value="ECO:0007669"/>
    <property type="project" value="UniProtKB-KW"/>
</dbReference>
<dbReference type="InterPro" id="IPR036945">
    <property type="entry name" value="DAGK_sf"/>
</dbReference>
<evidence type="ECO:0000256" key="8">
    <source>
        <dbReference type="ARBA" id="ARBA00022777"/>
    </source>
</evidence>
<keyword evidence="18" id="KW-0460">Magnesium</keyword>
<comment type="subcellular location">
    <subcellularLocation>
        <location evidence="1">Cell membrane</location>
        <topology evidence="1">Multi-pass membrane protein</topology>
    </subcellularLocation>
</comment>
<keyword evidence="3" id="KW-1003">Cell membrane</keyword>
<sequence length="120" mass="13563">MKDKRQKIGFAFAWNGLKEVISKEYNFRIHLIAAFLVIIAGMIFRLSAVEWAIILIVVGFVLVMEMVNSIVERIIDYVKPEYHIQAKLIKDIAAACVLVSAIFAIIIGILIFGPKILLLF</sequence>
<dbReference type="InterPro" id="IPR000829">
    <property type="entry name" value="DAGK"/>
</dbReference>
<accession>A0A8J2TQ86</accession>
<keyword evidence="10 19" id="KW-1133">Transmembrane helix</keyword>
<evidence type="ECO:0000256" key="17">
    <source>
        <dbReference type="PIRSR" id="PIRSR600829-3"/>
    </source>
</evidence>
<dbReference type="RefSeq" id="WP_229733648.1">
    <property type="nucleotide sequence ID" value="NZ_BMEV01000046.1"/>
</dbReference>
<dbReference type="Gene3D" id="1.10.287.3610">
    <property type="match status" value="1"/>
</dbReference>
<keyword evidence="12 19" id="KW-0472">Membrane</keyword>
<evidence type="ECO:0000256" key="2">
    <source>
        <dbReference type="ARBA" id="ARBA00005967"/>
    </source>
</evidence>
<evidence type="ECO:0000256" key="11">
    <source>
        <dbReference type="ARBA" id="ARBA00023098"/>
    </source>
</evidence>
<keyword evidence="7 17" id="KW-0547">Nucleotide-binding</keyword>
<evidence type="ECO:0000256" key="7">
    <source>
        <dbReference type="ARBA" id="ARBA00022741"/>
    </source>
</evidence>
<keyword evidence="21" id="KW-1185">Reference proteome</keyword>
<evidence type="ECO:0000256" key="3">
    <source>
        <dbReference type="ARBA" id="ARBA00022475"/>
    </source>
</evidence>
<evidence type="ECO:0000256" key="13">
    <source>
        <dbReference type="ARBA" id="ARBA00023209"/>
    </source>
</evidence>
<comment type="cofactor">
    <cofactor evidence="18">
        <name>Mg(2+)</name>
        <dbReference type="ChEBI" id="CHEBI:18420"/>
    </cofactor>
    <text evidence="18">Mn(2+), Zn(2+), Cd(2+) and Co(2+) support activity to lesser extents.</text>
</comment>
<dbReference type="CDD" id="cd14265">
    <property type="entry name" value="UDPK_IM_like"/>
    <property type="match status" value="1"/>
</dbReference>
<dbReference type="AlphaFoldDB" id="A0A8J2TQ86"/>
<keyword evidence="11" id="KW-0443">Lipid metabolism</keyword>
<evidence type="ECO:0000313" key="20">
    <source>
        <dbReference type="EMBL" id="GFZ81908.1"/>
    </source>
</evidence>
<organism evidence="20 21">
    <name type="scientific">Compostibacillus humi</name>
    <dbReference type="NCBI Taxonomy" id="1245525"/>
    <lineage>
        <taxon>Bacteria</taxon>
        <taxon>Bacillati</taxon>
        <taxon>Bacillota</taxon>
        <taxon>Bacilli</taxon>
        <taxon>Bacillales</taxon>
        <taxon>Bacillaceae</taxon>
        <taxon>Compostibacillus</taxon>
    </lineage>
</organism>
<gene>
    <name evidence="20" type="ORF">GCM10010978_23420</name>
</gene>
<feature type="binding site" evidence="17">
    <location>
        <begin position="90"/>
        <end position="91"/>
    </location>
    <ligand>
        <name>ATP</name>
        <dbReference type="ChEBI" id="CHEBI:30616"/>
    </ligand>
</feature>
<reference evidence="20" key="2">
    <citation type="submission" date="2020-09" db="EMBL/GenBank/DDBJ databases">
        <authorList>
            <person name="Sun Q."/>
            <person name="Zhou Y."/>
        </authorList>
    </citation>
    <scope>NUCLEOTIDE SEQUENCE</scope>
    <source>
        <strain evidence="20">CGMCC 1.12360</strain>
    </source>
</reference>
<keyword evidence="4" id="KW-0444">Lipid biosynthesis</keyword>
<feature type="transmembrane region" description="Helical" evidence="19">
    <location>
        <begin position="51"/>
        <end position="71"/>
    </location>
</feature>
<reference evidence="20" key="1">
    <citation type="journal article" date="2014" name="Int. J. Syst. Evol. Microbiol.">
        <title>Complete genome sequence of Corynebacterium casei LMG S-19264T (=DSM 44701T), isolated from a smear-ripened cheese.</title>
        <authorList>
            <consortium name="US DOE Joint Genome Institute (JGI-PGF)"/>
            <person name="Walter F."/>
            <person name="Albersmeier A."/>
            <person name="Kalinowski J."/>
            <person name="Ruckert C."/>
        </authorList>
    </citation>
    <scope>NUCLEOTIDE SEQUENCE</scope>
    <source>
        <strain evidence="20">CGMCC 1.12360</strain>
    </source>
</reference>
<evidence type="ECO:0008006" key="22">
    <source>
        <dbReference type="Google" id="ProtNLM"/>
    </source>
</evidence>
<evidence type="ECO:0000256" key="12">
    <source>
        <dbReference type="ARBA" id="ARBA00023136"/>
    </source>
</evidence>
<dbReference type="InterPro" id="IPR033717">
    <property type="entry name" value="UDPK"/>
</dbReference>
<dbReference type="Pfam" id="PF01219">
    <property type="entry name" value="DAGK_prokar"/>
    <property type="match status" value="1"/>
</dbReference>
<proteinExistence type="inferred from homology"/>
<dbReference type="GO" id="GO:0005886">
    <property type="term" value="C:plasma membrane"/>
    <property type="evidence" value="ECO:0007669"/>
    <property type="project" value="UniProtKB-SubCell"/>
</dbReference>
<feature type="binding site" evidence="18">
    <location>
        <position position="72"/>
    </location>
    <ligand>
        <name>a divalent metal cation</name>
        <dbReference type="ChEBI" id="CHEBI:60240"/>
    </ligand>
</feature>
<protein>
    <recommendedName>
        <fullName evidence="22">Undecaprenol kinase</fullName>
    </recommendedName>
</protein>
<keyword evidence="18" id="KW-0479">Metal-binding</keyword>
<feature type="binding site" evidence="18">
    <location>
        <position position="24"/>
    </location>
    <ligand>
        <name>a divalent metal cation</name>
        <dbReference type="ChEBI" id="CHEBI:60240"/>
    </ligand>
</feature>
<keyword evidence="5" id="KW-0808">Transferase</keyword>
<feature type="binding site" evidence="16">
    <location>
        <position position="65"/>
    </location>
    <ligand>
        <name>substrate</name>
    </ligand>
</feature>
<feature type="transmembrane region" description="Helical" evidence="19">
    <location>
        <begin position="27"/>
        <end position="45"/>
    </location>
</feature>
<evidence type="ECO:0000256" key="14">
    <source>
        <dbReference type="ARBA" id="ARBA00023264"/>
    </source>
</evidence>
<feature type="transmembrane region" description="Helical" evidence="19">
    <location>
        <begin position="92"/>
        <end position="113"/>
    </location>
</feature>
<keyword evidence="8" id="KW-0418">Kinase</keyword>
<evidence type="ECO:0000256" key="16">
    <source>
        <dbReference type="PIRSR" id="PIRSR600829-2"/>
    </source>
</evidence>
<evidence type="ECO:0000256" key="9">
    <source>
        <dbReference type="ARBA" id="ARBA00022840"/>
    </source>
</evidence>
<feature type="active site" description="Proton acceptor" evidence="15">
    <location>
        <position position="65"/>
    </location>
</feature>
<evidence type="ECO:0000256" key="1">
    <source>
        <dbReference type="ARBA" id="ARBA00004651"/>
    </source>
</evidence>
<keyword evidence="9 17" id="KW-0067">ATP-binding</keyword>
<feature type="binding site" evidence="17">
    <location>
        <position position="72"/>
    </location>
    <ligand>
        <name>ATP</name>
        <dbReference type="ChEBI" id="CHEBI:30616"/>
    </ligand>
</feature>
<evidence type="ECO:0000256" key="6">
    <source>
        <dbReference type="ARBA" id="ARBA00022692"/>
    </source>
</evidence>
<dbReference type="Proteomes" id="UP000602050">
    <property type="component" value="Unassembled WGS sequence"/>
</dbReference>
<feature type="binding site" evidence="17">
    <location>
        <position position="24"/>
    </location>
    <ligand>
        <name>ATP</name>
        <dbReference type="ChEBI" id="CHEBI:30616"/>
    </ligand>
</feature>
<feature type="binding site" evidence="17">
    <location>
        <begin position="81"/>
        <end position="83"/>
    </location>
    <ligand>
        <name>ATP</name>
        <dbReference type="ChEBI" id="CHEBI:30616"/>
    </ligand>
</feature>
<evidence type="ECO:0000256" key="18">
    <source>
        <dbReference type="PIRSR" id="PIRSR600829-4"/>
    </source>
</evidence>
<evidence type="ECO:0000256" key="5">
    <source>
        <dbReference type="ARBA" id="ARBA00022679"/>
    </source>
</evidence>
<evidence type="ECO:0000256" key="4">
    <source>
        <dbReference type="ARBA" id="ARBA00022516"/>
    </source>
</evidence>
<comment type="caution">
    <text evidence="20">The sequence shown here is derived from an EMBL/GenBank/DDBJ whole genome shotgun (WGS) entry which is preliminary data.</text>
</comment>
<comment type="similarity">
    <text evidence="2">Belongs to the bacterial diacylglycerol kinase family.</text>
</comment>